<dbReference type="AlphaFoldDB" id="A0AAV4V1C3"/>
<gene>
    <name evidence="1" type="ORF">CEXT_621341</name>
</gene>
<proteinExistence type="predicted"/>
<comment type="caution">
    <text evidence="1">The sequence shown here is derived from an EMBL/GenBank/DDBJ whole genome shotgun (WGS) entry which is preliminary data.</text>
</comment>
<dbReference type="Proteomes" id="UP001054945">
    <property type="component" value="Unassembled WGS sequence"/>
</dbReference>
<name>A0AAV4V1C3_CAEEX</name>
<reference evidence="1 2" key="1">
    <citation type="submission" date="2021-06" db="EMBL/GenBank/DDBJ databases">
        <title>Caerostris extrusa draft genome.</title>
        <authorList>
            <person name="Kono N."/>
            <person name="Arakawa K."/>
        </authorList>
    </citation>
    <scope>NUCLEOTIDE SEQUENCE [LARGE SCALE GENOMIC DNA]</scope>
</reference>
<accession>A0AAV4V1C3</accession>
<evidence type="ECO:0000313" key="1">
    <source>
        <dbReference type="EMBL" id="GIY63912.1"/>
    </source>
</evidence>
<organism evidence="1 2">
    <name type="scientific">Caerostris extrusa</name>
    <name type="common">Bark spider</name>
    <name type="synonym">Caerostris bankana</name>
    <dbReference type="NCBI Taxonomy" id="172846"/>
    <lineage>
        <taxon>Eukaryota</taxon>
        <taxon>Metazoa</taxon>
        <taxon>Ecdysozoa</taxon>
        <taxon>Arthropoda</taxon>
        <taxon>Chelicerata</taxon>
        <taxon>Arachnida</taxon>
        <taxon>Araneae</taxon>
        <taxon>Araneomorphae</taxon>
        <taxon>Entelegynae</taxon>
        <taxon>Araneoidea</taxon>
        <taxon>Araneidae</taxon>
        <taxon>Caerostris</taxon>
    </lineage>
</organism>
<dbReference type="EMBL" id="BPLR01013804">
    <property type="protein sequence ID" value="GIY63912.1"/>
    <property type="molecule type" value="Genomic_DNA"/>
</dbReference>
<evidence type="ECO:0000313" key="2">
    <source>
        <dbReference type="Proteomes" id="UP001054945"/>
    </source>
</evidence>
<protein>
    <submittedName>
        <fullName evidence="1">Uncharacterized protein</fullName>
    </submittedName>
</protein>
<keyword evidence="2" id="KW-1185">Reference proteome</keyword>
<sequence length="103" mass="11364">MTFSAENAIYFLGCYQTGSAHERFFFFNVLSLGCSSSEDGEMSNPDLASFTLCSPSTSFCKNSKRFERRGPLALNNTLLCHTLINSADKHDSTMGNNQAALEF</sequence>